<reference evidence="3" key="1">
    <citation type="submission" date="2008-06" db="EMBL/GenBank/DDBJ databases">
        <title>Complete sequence of chromosome of Prosthecochloris aestuarii DSM 271.</title>
        <authorList>
            <consortium name="US DOE Joint Genome Institute"/>
            <person name="Lucas S."/>
            <person name="Copeland A."/>
            <person name="Lapidus A."/>
            <person name="Glavina del Rio T."/>
            <person name="Dalin E."/>
            <person name="Tice H."/>
            <person name="Bruce D."/>
            <person name="Goodwin L."/>
            <person name="Pitluck S."/>
            <person name="Schmutz J."/>
            <person name="Larimer F."/>
            <person name="Land M."/>
            <person name="Hauser L."/>
            <person name="Kyrpides N."/>
            <person name="Anderson I."/>
            <person name="Liu Z."/>
            <person name="Li T."/>
            <person name="Zhao F."/>
            <person name="Overmann J."/>
            <person name="Bryant D.A."/>
            <person name="Richardson P."/>
        </authorList>
    </citation>
    <scope>NUCLEOTIDE SEQUENCE [LARGE SCALE GENOMIC DNA]</scope>
    <source>
        <strain evidence="3">DSM 271</strain>
    </source>
</reference>
<name>B4S8U1_PROA2</name>
<dbReference type="eggNOG" id="COG4221">
    <property type="taxonomic scope" value="Bacteria"/>
</dbReference>
<dbReference type="KEGG" id="paa:Paes_1458"/>
<dbReference type="PANTHER" id="PTHR43115:SF4">
    <property type="entry name" value="DEHYDROGENASE_REDUCTASE SDR FAMILY MEMBER 11"/>
    <property type="match status" value="1"/>
</dbReference>
<evidence type="ECO:0000256" key="2">
    <source>
        <dbReference type="ARBA" id="ARBA00023002"/>
    </source>
</evidence>
<dbReference type="SUPFAM" id="SSF51735">
    <property type="entry name" value="NAD(P)-binding Rossmann-fold domains"/>
    <property type="match status" value="1"/>
</dbReference>
<dbReference type="Pfam" id="PF00106">
    <property type="entry name" value="adh_short"/>
    <property type="match status" value="1"/>
</dbReference>
<dbReference type="InterPro" id="IPR002347">
    <property type="entry name" value="SDR_fam"/>
</dbReference>
<dbReference type="PRINTS" id="PR00081">
    <property type="entry name" value="GDHRDH"/>
</dbReference>
<dbReference type="EMBL" id="CP001108">
    <property type="protein sequence ID" value="ACF46478.1"/>
    <property type="molecule type" value="Genomic_DNA"/>
</dbReference>
<evidence type="ECO:0000256" key="1">
    <source>
        <dbReference type="ARBA" id="ARBA00006484"/>
    </source>
</evidence>
<dbReference type="HOGENOM" id="CLU_010194_2_10_10"/>
<dbReference type="AlphaFoldDB" id="B4S8U1"/>
<organism evidence="3 4">
    <name type="scientific">Prosthecochloris aestuarii (strain DSM 271 / SK 413)</name>
    <dbReference type="NCBI Taxonomy" id="290512"/>
    <lineage>
        <taxon>Bacteria</taxon>
        <taxon>Pseudomonadati</taxon>
        <taxon>Chlorobiota</taxon>
        <taxon>Chlorobiia</taxon>
        <taxon>Chlorobiales</taxon>
        <taxon>Chlorobiaceae</taxon>
        <taxon>Prosthecochloris</taxon>
    </lineage>
</organism>
<comment type="similarity">
    <text evidence="1">Belongs to the short-chain dehydrogenases/reductases (SDR) family.</text>
</comment>
<dbReference type="GO" id="GO:0016616">
    <property type="term" value="F:oxidoreductase activity, acting on the CH-OH group of donors, NAD or NADP as acceptor"/>
    <property type="evidence" value="ECO:0007669"/>
    <property type="project" value="UniProtKB-ARBA"/>
</dbReference>
<proteinExistence type="inferred from homology"/>
<dbReference type="STRING" id="290512.Paes_1458"/>
<protein>
    <submittedName>
        <fullName evidence="3">Short-chain dehydrogenase/reductase SDR</fullName>
    </submittedName>
</protein>
<dbReference type="Gene3D" id="3.40.50.720">
    <property type="entry name" value="NAD(P)-binding Rossmann-like Domain"/>
    <property type="match status" value="1"/>
</dbReference>
<accession>B4S8U1</accession>
<keyword evidence="2" id="KW-0560">Oxidoreductase</keyword>
<sequence>MEQKKVFLITGASTGIGEATARMAYEAGYHVVLAARSSARLAALEKELGHDRVMACACDVSDWDDQKNLMATTLERFGRLDVVFANAGFSKGSPFFGGEDKPDEWKQMVLTNVFGAAATARLSLPELVKTAGHFLISGSVVGHITSTRNLYSATKWAVTGIAQSIRNEMVGTGIRVTLIEPGVVDTPFWGSVPKPGTPELKADDIARAVMYAVSQPPHVDVNDILIRPVGQPH</sequence>
<dbReference type="InterPro" id="IPR036291">
    <property type="entry name" value="NAD(P)-bd_dom_sf"/>
</dbReference>
<evidence type="ECO:0000313" key="3">
    <source>
        <dbReference type="EMBL" id="ACF46478.1"/>
    </source>
</evidence>
<dbReference type="RefSeq" id="WP_012506011.1">
    <property type="nucleotide sequence ID" value="NC_011059.1"/>
</dbReference>
<gene>
    <name evidence="3" type="ordered locus">Paes_1458</name>
</gene>
<dbReference type="Proteomes" id="UP000002725">
    <property type="component" value="Chromosome"/>
</dbReference>
<dbReference type="FunFam" id="3.40.50.720:FF:000047">
    <property type="entry name" value="NADP-dependent L-serine/L-allo-threonine dehydrogenase"/>
    <property type="match status" value="1"/>
</dbReference>
<keyword evidence="4" id="KW-1185">Reference proteome</keyword>
<dbReference type="PANTHER" id="PTHR43115">
    <property type="entry name" value="DEHYDROGENASE/REDUCTASE SDR FAMILY MEMBER 11"/>
    <property type="match status" value="1"/>
</dbReference>
<evidence type="ECO:0000313" key="4">
    <source>
        <dbReference type="Proteomes" id="UP000002725"/>
    </source>
</evidence>